<evidence type="ECO:0000313" key="3">
    <source>
        <dbReference type="EMBL" id="SNV15821.1"/>
    </source>
</evidence>
<evidence type="ECO:0000256" key="1">
    <source>
        <dbReference type="SAM" id="Phobius"/>
    </source>
</evidence>
<evidence type="ECO:0000313" key="4">
    <source>
        <dbReference type="Proteomes" id="UP000065822"/>
    </source>
</evidence>
<feature type="transmembrane region" description="Helical" evidence="1">
    <location>
        <begin position="486"/>
        <end position="505"/>
    </location>
</feature>
<keyword evidence="1" id="KW-0472">Membrane</keyword>
<keyword evidence="1" id="KW-0812">Transmembrane</keyword>
<feature type="transmembrane region" description="Helical" evidence="1">
    <location>
        <begin position="433"/>
        <end position="452"/>
    </location>
</feature>
<feature type="transmembrane region" description="Helical" evidence="1">
    <location>
        <begin position="146"/>
        <end position="167"/>
    </location>
</feature>
<feature type="transmembrane region" description="Helical" evidence="1">
    <location>
        <begin position="6"/>
        <end position="26"/>
    </location>
</feature>
<dbReference type="KEGG" id="chg:AXF12_09935"/>
<accession>A0AAX2H0H9</accession>
<dbReference type="AlphaFoldDB" id="A0AAX2H0H9"/>
<dbReference type="EMBL" id="CP014227">
    <property type="protein sequence ID" value="AMD85801.1"/>
    <property type="molecule type" value="Genomic_DNA"/>
</dbReference>
<dbReference type="RefSeq" id="WP_066430726.1">
    <property type="nucleotide sequence ID" value="NZ_CP014227.1"/>
</dbReference>
<gene>
    <name evidence="2" type="ORF">AXF12_09935</name>
    <name evidence="3" type="ORF">SAMEA44541418_02172</name>
</gene>
<evidence type="ECO:0000313" key="2">
    <source>
        <dbReference type="EMBL" id="AMD85801.1"/>
    </source>
</evidence>
<reference evidence="2 4" key="1">
    <citation type="submission" date="2016-02" db="EMBL/GenBank/DDBJ databases">
        <authorList>
            <person name="Holder M.E."/>
            <person name="Ajami N.J."/>
            <person name="Petrosino J.F."/>
        </authorList>
    </citation>
    <scope>NUCLEOTIDE SEQUENCE [LARGE SCALE GENOMIC DNA]</scope>
    <source>
        <strain evidence="2 4">CCUG 32990</strain>
    </source>
</reference>
<feature type="transmembrane region" description="Helical" evidence="1">
    <location>
        <begin position="360"/>
        <end position="381"/>
    </location>
</feature>
<dbReference type="Proteomes" id="UP000065822">
    <property type="component" value="Chromosome"/>
</dbReference>
<feature type="transmembrane region" description="Helical" evidence="1">
    <location>
        <begin position="512"/>
        <end position="533"/>
    </location>
</feature>
<feature type="transmembrane region" description="Helical" evidence="1">
    <location>
        <begin position="332"/>
        <end position="353"/>
    </location>
</feature>
<proteinExistence type="predicted"/>
<feature type="transmembrane region" description="Helical" evidence="1">
    <location>
        <begin position="216"/>
        <end position="239"/>
    </location>
</feature>
<dbReference type="InterPro" id="IPR018580">
    <property type="entry name" value="Uncharacterised_YfhO"/>
</dbReference>
<reference evidence="3 5" key="2">
    <citation type="submission" date="2017-06" db="EMBL/GenBank/DDBJ databases">
        <authorList>
            <consortium name="Pathogen Informatics"/>
        </authorList>
    </citation>
    <scope>NUCLEOTIDE SEQUENCE [LARGE SCALE GENOMIC DNA]</scope>
    <source>
        <strain evidence="3 5">NCTC12947</strain>
    </source>
</reference>
<keyword evidence="4" id="KW-1185">Reference proteome</keyword>
<feature type="transmembrane region" description="Helical" evidence="1">
    <location>
        <begin position="97"/>
        <end position="114"/>
    </location>
</feature>
<dbReference type="PANTHER" id="PTHR38454:SF1">
    <property type="entry name" value="INTEGRAL MEMBRANE PROTEIN"/>
    <property type="match status" value="1"/>
</dbReference>
<organism evidence="3 5">
    <name type="scientific">Capnocytophaga haemolytica</name>
    <dbReference type="NCBI Taxonomy" id="45243"/>
    <lineage>
        <taxon>Bacteria</taxon>
        <taxon>Pseudomonadati</taxon>
        <taxon>Bacteroidota</taxon>
        <taxon>Flavobacteriia</taxon>
        <taxon>Flavobacteriales</taxon>
        <taxon>Flavobacteriaceae</taxon>
        <taxon>Capnocytophaga</taxon>
    </lineage>
</organism>
<protein>
    <submittedName>
        <fullName evidence="3">Predicted membrane protein</fullName>
    </submittedName>
</protein>
<feature type="transmembrane region" description="Helical" evidence="1">
    <location>
        <begin position="401"/>
        <end position="421"/>
    </location>
</feature>
<dbReference type="Pfam" id="PF09586">
    <property type="entry name" value="YfhO"/>
    <property type="match status" value="1"/>
</dbReference>
<sequence>MKRFLPHIVAIVLLAVIAVAFFYPVLQGKAIFQSDIVQYTGMAKERNDYRSEEGKESYWTNSAFGGMPTYQLGAHYPYNFVKGLDETIRFLPRPADYLFLYFIGFYVLLLVMKVDYKSAFLGAVAFGLSTYLIIILGVGHNAKAHAIGYFAPVLAGIILVFRGKYLWGGLLTAVALALELNANHPQMTYYLLLLVGVLGVINLYNSFKEKQLKPYFTSIAVLVGALVVSLLANATPLLATKEYAAWSTRGKSTLTFNPDGTKKEHEGLSKDYITEYSYGIGESLNLIVPRLFGGSNHEKVSESSKAYQNLVLKGVPAEHANRAPTYWGDQPIVAAPAYIGAVVFFLFVLALFIVKGRVKWWLVSGVVLSLLLSWGKNFGALTDLMIDYFPMYDKFRAVSSIQTILELCVPLLAMIGLYKFVKEPENYKKPLLHTLYISLGFVVFLFLIKGFFGFKGVNDVAYAQAYGEDFINSVIEDRKSMYTADLLRTAFFMLLSALFLLLFQYKKIQQWGLYTAFLVLIALDLGGVARRYVGSGDFVDKRTMEYPFEETVADTNILKDKGYYRVYEPQVGINGARTSYFHHSIGGYHAAKPKRVQELFDYQIAKGNMEVLNMLNVKYIILPNQQGGQQVMQNDEALGNAWFVKQVIVKDSDDAVMKTLEHFKPAEEALVVKKYYDKPMTFAVDSTATIRLTHYTPDMLEYQSDNKEEGFAVFSETHYPHGWKATIDGQPAHFYRVDYALRGMPLPAGKHTIRFSFEPEVVAKGSKIALAGNVLLLLWLIGAVLWQFKKAPRK</sequence>
<feature type="transmembrane region" description="Helical" evidence="1">
    <location>
        <begin position="120"/>
        <end position="139"/>
    </location>
</feature>
<evidence type="ECO:0000313" key="5">
    <source>
        <dbReference type="Proteomes" id="UP000215539"/>
    </source>
</evidence>
<keyword evidence="1" id="KW-1133">Transmembrane helix</keyword>
<dbReference type="Proteomes" id="UP000215539">
    <property type="component" value="Chromosome 1"/>
</dbReference>
<feature type="transmembrane region" description="Helical" evidence="1">
    <location>
        <begin position="768"/>
        <end position="788"/>
    </location>
</feature>
<feature type="transmembrane region" description="Helical" evidence="1">
    <location>
        <begin position="187"/>
        <end position="204"/>
    </location>
</feature>
<dbReference type="PANTHER" id="PTHR38454">
    <property type="entry name" value="INTEGRAL MEMBRANE PROTEIN-RELATED"/>
    <property type="match status" value="1"/>
</dbReference>
<dbReference type="EMBL" id="LT906449">
    <property type="protein sequence ID" value="SNV15821.1"/>
    <property type="molecule type" value="Genomic_DNA"/>
</dbReference>
<name>A0AAX2H0H9_9FLAO</name>